<dbReference type="PROSITE" id="PS50883">
    <property type="entry name" value="EAL"/>
    <property type="match status" value="1"/>
</dbReference>
<dbReference type="CDD" id="cd01949">
    <property type="entry name" value="GGDEF"/>
    <property type="match status" value="1"/>
</dbReference>
<dbReference type="InterPro" id="IPR001789">
    <property type="entry name" value="Sig_transdc_resp-reg_receiver"/>
</dbReference>
<feature type="domain" description="EAL" evidence="3">
    <location>
        <begin position="489"/>
        <end position="743"/>
    </location>
</feature>
<dbReference type="InterPro" id="IPR011006">
    <property type="entry name" value="CheY-like_superfamily"/>
</dbReference>
<dbReference type="SUPFAM" id="SSF52172">
    <property type="entry name" value="CheY-like"/>
    <property type="match status" value="1"/>
</dbReference>
<dbReference type="Gene3D" id="3.30.70.270">
    <property type="match status" value="1"/>
</dbReference>
<feature type="modified residue" description="4-aspartylphosphate" evidence="1">
    <location>
        <position position="87"/>
    </location>
</feature>
<organism evidence="5 6">
    <name type="scientific">Saccharobesus litoralis</name>
    <dbReference type="NCBI Taxonomy" id="2172099"/>
    <lineage>
        <taxon>Bacteria</taxon>
        <taxon>Pseudomonadati</taxon>
        <taxon>Pseudomonadota</taxon>
        <taxon>Gammaproteobacteria</taxon>
        <taxon>Alteromonadales</taxon>
        <taxon>Alteromonadaceae</taxon>
        <taxon>Saccharobesus</taxon>
    </lineage>
</organism>
<dbReference type="SUPFAM" id="SSF141868">
    <property type="entry name" value="EAL domain-like"/>
    <property type="match status" value="1"/>
</dbReference>
<dbReference type="InterPro" id="IPR021800">
    <property type="entry name" value="DUF3369"/>
</dbReference>
<dbReference type="OrthoDB" id="9813903at2"/>
<feature type="domain" description="GGDEF" evidence="4">
    <location>
        <begin position="353"/>
        <end position="482"/>
    </location>
</feature>
<evidence type="ECO:0000256" key="1">
    <source>
        <dbReference type="PROSITE-ProRule" id="PRU00169"/>
    </source>
</evidence>
<dbReference type="InterPro" id="IPR050706">
    <property type="entry name" value="Cyclic-di-GMP_PDE-like"/>
</dbReference>
<dbReference type="PROSITE" id="PS50110">
    <property type="entry name" value="RESPONSE_REGULATORY"/>
    <property type="match status" value="1"/>
</dbReference>
<dbReference type="Gene3D" id="3.40.50.2300">
    <property type="match status" value="1"/>
</dbReference>
<proteinExistence type="predicted"/>
<dbReference type="Pfam" id="PF11849">
    <property type="entry name" value="DUF3369"/>
    <property type="match status" value="1"/>
</dbReference>
<dbReference type="SMART" id="SM00267">
    <property type="entry name" value="GGDEF"/>
    <property type="match status" value="1"/>
</dbReference>
<dbReference type="RefSeq" id="WP_108604421.1">
    <property type="nucleotide sequence ID" value="NZ_CP026604.1"/>
</dbReference>
<dbReference type="NCBIfam" id="TIGR00254">
    <property type="entry name" value="GGDEF"/>
    <property type="match status" value="1"/>
</dbReference>
<dbReference type="SUPFAM" id="SSF55073">
    <property type="entry name" value="Nucleotide cyclase"/>
    <property type="match status" value="1"/>
</dbReference>
<sequence length="745" mass="83070">MSASGYDNDEILFANDDDHTYEETVETQHEWRVLIVDDDPEIHSVTKLALNDLVAFDGHLVFSHAHSGSEAIEFMRENDDIAIILLDVVMETEDAGLRVAKYIRNDLNLHDVRIILRTGQPGYAPEESIVKDYDINDYKTKTELTRSKLVTTIVSSLRSYLQIKTINENRFGLEQIVRHGADLLKQQSALGFASAAIKQLTQILKIQGNGLLVANKIVESANEIGGLIVQGGSAEYASLAGQKLIECDNGRAIHQISQAFNSTEHNLAHNETVLYIKGVSQQAAIYIDDGRDNYSETELQLLDVYLANLVVALDNTSLVSKLSNAAYKDWLTGLGNRTEFTKILDSFGRTPEYGEVVAIMDLNNFADINDGLGQDIGNELLISVANRLREHFGKTCKLARISADVFGLIGKEADVNPDNIHEAFVLPFSAGEHQLPLSASTGFCRRNESSHRGLTILKHTYISLNKAKKQGPGKHEYYSSDMEEQTAWRLGMIRQLRSDFAMRKLELWYQPQYSLEQTSKLIGLEALLRWPASNGSYVSPGTFIPLAEHSGLIVDIGAWVIEEACRQLKQLDDMISNNLRISVNVSMPQFRNPDFADSVISTVQRMGVNPKRFELEITESVVMDDPENVINTLKKIKASGISVAIDDFGTGFSSLSYLQRLPLDRIKVDRAFVSDMHNTSGAIIAEMVINLGKRLGLSTIAEGIESKEQEEHLRTLGCEEVQGFLYAKPMPASELQHLVKQTFRY</sequence>
<dbReference type="PROSITE" id="PS50887">
    <property type="entry name" value="GGDEF"/>
    <property type="match status" value="1"/>
</dbReference>
<evidence type="ECO:0000259" key="3">
    <source>
        <dbReference type="PROSITE" id="PS50883"/>
    </source>
</evidence>
<reference evidence="5 6" key="1">
    <citation type="submission" date="2018-01" db="EMBL/GenBank/DDBJ databases">
        <title>Genome sequence of a Cantenovulum-like bacteria.</title>
        <authorList>
            <person name="Tan W.R."/>
            <person name="Lau N.-S."/>
            <person name="Go F."/>
            <person name="Amirul A.-A.A."/>
        </authorList>
    </citation>
    <scope>NUCLEOTIDE SEQUENCE [LARGE SCALE GENOMIC DNA]</scope>
    <source>
        <strain evidence="5 6">CCB-QB4</strain>
    </source>
</reference>
<dbReference type="InterPro" id="IPR043128">
    <property type="entry name" value="Rev_trsase/Diguanyl_cyclase"/>
</dbReference>
<evidence type="ECO:0000259" key="4">
    <source>
        <dbReference type="PROSITE" id="PS50887"/>
    </source>
</evidence>
<dbReference type="GO" id="GO:0000160">
    <property type="term" value="P:phosphorelay signal transduction system"/>
    <property type="evidence" value="ECO:0007669"/>
    <property type="project" value="InterPro"/>
</dbReference>
<gene>
    <name evidence="5" type="ORF">C2869_18965</name>
</gene>
<evidence type="ECO:0000313" key="5">
    <source>
        <dbReference type="EMBL" id="AWB68360.1"/>
    </source>
</evidence>
<dbReference type="SMART" id="SM00052">
    <property type="entry name" value="EAL"/>
    <property type="match status" value="1"/>
</dbReference>
<dbReference type="AlphaFoldDB" id="A0A2S0VW77"/>
<dbReference type="CDD" id="cd01948">
    <property type="entry name" value="EAL"/>
    <property type="match status" value="1"/>
</dbReference>
<dbReference type="KEGG" id="cate:C2869_18965"/>
<dbReference type="Pfam" id="PF00563">
    <property type="entry name" value="EAL"/>
    <property type="match status" value="1"/>
</dbReference>
<accession>A0A2S0VW77</accession>
<protein>
    <submittedName>
        <fullName evidence="5">Diguanylate phosphodiesterase</fullName>
    </submittedName>
</protein>
<dbReference type="EMBL" id="CP026604">
    <property type="protein sequence ID" value="AWB68360.1"/>
    <property type="molecule type" value="Genomic_DNA"/>
</dbReference>
<keyword evidence="1" id="KW-0597">Phosphoprotein</keyword>
<keyword evidence="6" id="KW-1185">Reference proteome</keyword>
<dbReference type="Pfam" id="PF00072">
    <property type="entry name" value="Response_reg"/>
    <property type="match status" value="1"/>
</dbReference>
<dbReference type="GO" id="GO:0071111">
    <property type="term" value="F:cyclic-guanylate-specific phosphodiesterase activity"/>
    <property type="evidence" value="ECO:0007669"/>
    <property type="project" value="InterPro"/>
</dbReference>
<dbReference type="InterPro" id="IPR035919">
    <property type="entry name" value="EAL_sf"/>
</dbReference>
<evidence type="ECO:0000313" key="6">
    <source>
        <dbReference type="Proteomes" id="UP000244441"/>
    </source>
</evidence>
<feature type="domain" description="Response regulatory" evidence="2">
    <location>
        <begin position="32"/>
        <end position="156"/>
    </location>
</feature>
<name>A0A2S0VW77_9ALTE</name>
<dbReference type="InterPro" id="IPR001633">
    <property type="entry name" value="EAL_dom"/>
</dbReference>
<dbReference type="Gene3D" id="3.20.20.450">
    <property type="entry name" value="EAL domain"/>
    <property type="match status" value="1"/>
</dbReference>
<dbReference type="PANTHER" id="PTHR33121">
    <property type="entry name" value="CYCLIC DI-GMP PHOSPHODIESTERASE PDEF"/>
    <property type="match status" value="1"/>
</dbReference>
<evidence type="ECO:0000259" key="2">
    <source>
        <dbReference type="PROSITE" id="PS50110"/>
    </source>
</evidence>
<dbReference type="Proteomes" id="UP000244441">
    <property type="component" value="Chromosome"/>
</dbReference>
<dbReference type="Pfam" id="PF00990">
    <property type="entry name" value="GGDEF"/>
    <property type="match status" value="1"/>
</dbReference>
<dbReference type="InterPro" id="IPR000160">
    <property type="entry name" value="GGDEF_dom"/>
</dbReference>
<dbReference type="InterPro" id="IPR029787">
    <property type="entry name" value="Nucleotide_cyclase"/>
</dbReference>
<dbReference type="SMART" id="SM00448">
    <property type="entry name" value="REC"/>
    <property type="match status" value="1"/>
</dbReference>
<dbReference type="PANTHER" id="PTHR33121:SF71">
    <property type="entry name" value="OXYGEN SENSOR PROTEIN DOSP"/>
    <property type="match status" value="1"/>
</dbReference>